<keyword evidence="1" id="KW-0479">Metal-binding</keyword>
<dbReference type="HAMAP" id="MF_00917">
    <property type="entry name" value="QueE"/>
    <property type="match status" value="1"/>
</dbReference>
<keyword evidence="1" id="KW-0408">Iron</keyword>
<evidence type="ECO:0000313" key="3">
    <source>
        <dbReference type="EMBL" id="KKN37451.1"/>
    </source>
</evidence>
<keyword evidence="1" id="KW-0004">4Fe-4S</keyword>
<evidence type="ECO:0000256" key="1">
    <source>
        <dbReference type="ARBA" id="ARBA00022485"/>
    </source>
</evidence>
<dbReference type="InterPro" id="IPR024924">
    <property type="entry name" value="7-CO-7-deazaguanine_synth-like"/>
</dbReference>
<reference evidence="3" key="1">
    <citation type="journal article" date="2015" name="Nature">
        <title>Complex archaea that bridge the gap between prokaryotes and eukaryotes.</title>
        <authorList>
            <person name="Spang A."/>
            <person name="Saw J.H."/>
            <person name="Jorgensen S.L."/>
            <person name="Zaremba-Niedzwiedzka K."/>
            <person name="Martijn J."/>
            <person name="Lind A.E."/>
            <person name="van Eijk R."/>
            <person name="Schleper C."/>
            <person name="Guy L."/>
            <person name="Ettema T.J."/>
        </authorList>
    </citation>
    <scope>NUCLEOTIDE SEQUENCE</scope>
</reference>
<dbReference type="PANTHER" id="PTHR42836">
    <property type="entry name" value="7-CARBOXY-7-DEAZAGUANINE SYNTHASE"/>
    <property type="match status" value="1"/>
</dbReference>
<evidence type="ECO:0000256" key="2">
    <source>
        <dbReference type="ARBA" id="ARBA00023239"/>
    </source>
</evidence>
<protein>
    <recommendedName>
        <fullName evidence="4">Radical SAM core domain-containing protein</fullName>
    </recommendedName>
</protein>
<sequence>MTKKIKYSEIFHSFQGEGFYTGYQTAWIRFFLCNLQCDGFGQKDPTDPSTYVLPYKDFDISTVDRVEDLPVWEYGCDSSYTWAKKFGHLAHEDTVEEVCDKFQAVFAHESNPDGLFHHPKTGQDTHLAFTGGEPMINQKAMIYILQEFERRNNYPAYITVETNGTKPFKDIKFQGIERTMNFGDLVDNHVYFEGCEWFWSCSPKLWTTAGEKPQKAIKPEVVGSYAEVSHCGQLKYVVNGTQESWDEVERNTELFRQAGVDWDVWIMGVGATKEEQETNQMADIAMEAIKRGYHFSGRLHCHIFGNKVGT</sequence>
<dbReference type="GO" id="GO:0051539">
    <property type="term" value="F:4 iron, 4 sulfur cluster binding"/>
    <property type="evidence" value="ECO:0007669"/>
    <property type="project" value="UniProtKB-KW"/>
</dbReference>
<keyword evidence="1" id="KW-0411">Iron-sulfur</keyword>
<organism evidence="3">
    <name type="scientific">marine sediment metagenome</name>
    <dbReference type="NCBI Taxonomy" id="412755"/>
    <lineage>
        <taxon>unclassified sequences</taxon>
        <taxon>metagenomes</taxon>
        <taxon>ecological metagenomes</taxon>
    </lineage>
</organism>
<proteinExistence type="inferred from homology"/>
<dbReference type="InterPro" id="IPR013785">
    <property type="entry name" value="Aldolase_TIM"/>
</dbReference>
<dbReference type="PANTHER" id="PTHR42836:SF1">
    <property type="entry name" value="7-CARBOXY-7-DEAZAGUANINE SYNTHASE"/>
    <property type="match status" value="1"/>
</dbReference>
<name>A0A0F9SKJ1_9ZZZZ</name>
<dbReference type="EMBL" id="LAZR01001894">
    <property type="protein sequence ID" value="KKN37451.1"/>
    <property type="molecule type" value="Genomic_DNA"/>
</dbReference>
<evidence type="ECO:0008006" key="4">
    <source>
        <dbReference type="Google" id="ProtNLM"/>
    </source>
</evidence>
<comment type="caution">
    <text evidence="3">The sequence shown here is derived from an EMBL/GenBank/DDBJ whole genome shotgun (WGS) entry which is preliminary data.</text>
</comment>
<dbReference type="AlphaFoldDB" id="A0A0F9SKJ1"/>
<keyword evidence="2" id="KW-0456">Lyase</keyword>
<gene>
    <name evidence="3" type="ORF">LCGC14_0763540</name>
</gene>
<accession>A0A0F9SKJ1</accession>
<dbReference type="Gene3D" id="3.20.20.70">
    <property type="entry name" value="Aldolase class I"/>
    <property type="match status" value="1"/>
</dbReference>
<dbReference type="GO" id="GO:0016829">
    <property type="term" value="F:lyase activity"/>
    <property type="evidence" value="ECO:0007669"/>
    <property type="project" value="UniProtKB-KW"/>
</dbReference>